<dbReference type="InterPro" id="IPR002073">
    <property type="entry name" value="PDEase_catalytic_dom"/>
</dbReference>
<dbReference type="AlphaFoldDB" id="A0A3S5A9N2"/>
<dbReference type="EMBL" id="CAAALY010009789">
    <property type="protein sequence ID" value="VEL10724.1"/>
    <property type="molecule type" value="Genomic_DNA"/>
</dbReference>
<evidence type="ECO:0000313" key="3">
    <source>
        <dbReference type="Proteomes" id="UP000784294"/>
    </source>
</evidence>
<accession>A0A3S5A9N2</accession>
<dbReference type="Proteomes" id="UP000784294">
    <property type="component" value="Unassembled WGS sequence"/>
</dbReference>
<dbReference type="Pfam" id="PF00233">
    <property type="entry name" value="PDEase_I"/>
    <property type="match status" value="1"/>
</dbReference>
<keyword evidence="3" id="KW-1185">Reference proteome</keyword>
<gene>
    <name evidence="2" type="ORF">PXEA_LOCUS4164</name>
</gene>
<comment type="caution">
    <text evidence="2">The sequence shown here is derived from an EMBL/GenBank/DDBJ whole genome shotgun (WGS) entry which is preliminary data.</text>
</comment>
<evidence type="ECO:0000259" key="1">
    <source>
        <dbReference type="Pfam" id="PF00233"/>
    </source>
</evidence>
<dbReference type="GO" id="GO:0007165">
    <property type="term" value="P:signal transduction"/>
    <property type="evidence" value="ECO:0007669"/>
    <property type="project" value="InterPro"/>
</dbReference>
<organism evidence="2 3">
    <name type="scientific">Protopolystoma xenopodis</name>
    <dbReference type="NCBI Taxonomy" id="117903"/>
    <lineage>
        <taxon>Eukaryota</taxon>
        <taxon>Metazoa</taxon>
        <taxon>Spiralia</taxon>
        <taxon>Lophotrochozoa</taxon>
        <taxon>Platyhelminthes</taxon>
        <taxon>Monogenea</taxon>
        <taxon>Polyopisthocotylea</taxon>
        <taxon>Polystomatidea</taxon>
        <taxon>Polystomatidae</taxon>
        <taxon>Protopolystoma</taxon>
    </lineage>
</organism>
<proteinExistence type="predicted"/>
<dbReference type="Gene3D" id="1.10.1300.10">
    <property type="entry name" value="3'5'-cyclic nucleotide phosphodiesterase, catalytic domain"/>
    <property type="match status" value="1"/>
</dbReference>
<dbReference type="SUPFAM" id="SSF109604">
    <property type="entry name" value="HD-domain/PDEase-like"/>
    <property type="match status" value="1"/>
</dbReference>
<name>A0A3S5A9N2_9PLAT</name>
<feature type="domain" description="PDEase" evidence="1">
    <location>
        <begin position="150"/>
        <end position="190"/>
    </location>
</feature>
<evidence type="ECO:0000313" key="2">
    <source>
        <dbReference type="EMBL" id="VEL10724.1"/>
    </source>
</evidence>
<reference evidence="2" key="1">
    <citation type="submission" date="2018-11" db="EMBL/GenBank/DDBJ databases">
        <authorList>
            <consortium name="Pathogen Informatics"/>
        </authorList>
    </citation>
    <scope>NUCLEOTIDE SEQUENCE</scope>
</reference>
<sequence length="226" mass="24160">MSKHSDIVAAFQQHLPLLTGCPVVVIPGSDKLTPTSQPHGSDTDQRSIVASTEIVYACSCSLHAAVSEAGDSSTNERPEAGPNILNPTSNVFLRSKGHLTAWQSTDTNCAAGLKGASTGGSCASRLDNAGDLRPVHKAHLGRLLAADTELRLAVMVILMKLADISNESRPLHVAGHWLDRLLEEFSTQVTVLHYSGLFEATAGNGDMGIVHLNRFLKIPLIFIQTY</sequence>
<protein>
    <recommendedName>
        <fullName evidence="1">PDEase domain-containing protein</fullName>
    </recommendedName>
</protein>
<dbReference type="OrthoDB" id="546632at2759"/>
<dbReference type="GO" id="GO:0004114">
    <property type="term" value="F:3',5'-cyclic-nucleotide phosphodiesterase activity"/>
    <property type="evidence" value="ECO:0007669"/>
    <property type="project" value="InterPro"/>
</dbReference>
<dbReference type="PROSITE" id="PS51257">
    <property type="entry name" value="PROKAR_LIPOPROTEIN"/>
    <property type="match status" value="1"/>
</dbReference>
<dbReference type="InterPro" id="IPR036971">
    <property type="entry name" value="PDEase_catalytic_dom_sf"/>
</dbReference>